<dbReference type="InterPro" id="IPR032808">
    <property type="entry name" value="DoxX"/>
</dbReference>
<evidence type="ECO:0000256" key="1">
    <source>
        <dbReference type="ARBA" id="ARBA00004141"/>
    </source>
</evidence>
<reference evidence="6 7" key="1">
    <citation type="journal article" date="2019" name="Int. J. Syst. Evol. Microbiol.">
        <title>The Global Catalogue of Microorganisms (GCM) 10K type strain sequencing project: providing services to taxonomists for standard genome sequencing and annotation.</title>
        <authorList>
            <consortium name="The Broad Institute Genomics Platform"/>
            <consortium name="The Broad Institute Genome Sequencing Center for Infectious Disease"/>
            <person name="Wu L."/>
            <person name="Ma J."/>
        </authorList>
    </citation>
    <scope>NUCLEOTIDE SEQUENCE [LARGE SCALE GENOMIC DNA]</scope>
    <source>
        <strain evidence="6 7">JCM 13476</strain>
    </source>
</reference>
<evidence type="ECO:0008006" key="8">
    <source>
        <dbReference type="Google" id="ProtNLM"/>
    </source>
</evidence>
<organism evidence="6 7">
    <name type="scientific">Brevundimonas terrae</name>
    <dbReference type="NCBI Taxonomy" id="363631"/>
    <lineage>
        <taxon>Bacteria</taxon>
        <taxon>Pseudomonadati</taxon>
        <taxon>Pseudomonadota</taxon>
        <taxon>Alphaproteobacteria</taxon>
        <taxon>Caulobacterales</taxon>
        <taxon>Caulobacteraceae</taxon>
        <taxon>Brevundimonas</taxon>
    </lineage>
</organism>
<evidence type="ECO:0000256" key="3">
    <source>
        <dbReference type="ARBA" id="ARBA00022989"/>
    </source>
</evidence>
<proteinExistence type="predicted"/>
<feature type="transmembrane region" description="Helical" evidence="5">
    <location>
        <begin position="119"/>
        <end position="138"/>
    </location>
</feature>
<accession>A0ABN0Y849</accession>
<comment type="caution">
    <text evidence="6">The sequence shown here is derived from an EMBL/GenBank/DDBJ whole genome shotgun (WGS) entry which is preliminary data.</text>
</comment>
<keyword evidence="7" id="KW-1185">Reference proteome</keyword>
<keyword evidence="2 5" id="KW-0812">Transmembrane</keyword>
<feature type="transmembrane region" description="Helical" evidence="5">
    <location>
        <begin position="144"/>
        <end position="163"/>
    </location>
</feature>
<name>A0ABN0Y849_9CAUL</name>
<sequence length="170" mass="18308">MTDHTLPLSIWGKLKSGLQKAACVQAVNATEKPAIAPRQQRVRAIWTNAMLWTFQGWLAMFYAGASFAKLTAPPKHLAILLGWAEHVPQSFVMAVGAIEAALAIGMLAPIIGWAIGKPVLTYSALGLLAIQSLVTLYHLASFDILAVILNMALMAMTASILMFKTARHVA</sequence>
<evidence type="ECO:0000313" key="6">
    <source>
        <dbReference type="EMBL" id="GAA0385763.1"/>
    </source>
</evidence>
<feature type="transmembrane region" description="Helical" evidence="5">
    <location>
        <begin position="49"/>
        <end position="70"/>
    </location>
</feature>
<evidence type="ECO:0000256" key="5">
    <source>
        <dbReference type="SAM" id="Phobius"/>
    </source>
</evidence>
<evidence type="ECO:0000313" key="7">
    <source>
        <dbReference type="Proteomes" id="UP001500791"/>
    </source>
</evidence>
<evidence type="ECO:0000256" key="4">
    <source>
        <dbReference type="ARBA" id="ARBA00023136"/>
    </source>
</evidence>
<keyword evidence="3 5" id="KW-1133">Transmembrane helix</keyword>
<gene>
    <name evidence="6" type="ORF">GCM10009093_10830</name>
</gene>
<dbReference type="Pfam" id="PF13564">
    <property type="entry name" value="DoxX_2"/>
    <property type="match status" value="1"/>
</dbReference>
<evidence type="ECO:0000256" key="2">
    <source>
        <dbReference type="ARBA" id="ARBA00022692"/>
    </source>
</evidence>
<comment type="subcellular location">
    <subcellularLocation>
        <location evidence="1">Membrane</location>
        <topology evidence="1">Multi-pass membrane protein</topology>
    </subcellularLocation>
</comment>
<keyword evidence="4 5" id="KW-0472">Membrane</keyword>
<protein>
    <recommendedName>
        <fullName evidence="8">DoxX family protein</fullName>
    </recommendedName>
</protein>
<dbReference type="Proteomes" id="UP001500791">
    <property type="component" value="Unassembled WGS sequence"/>
</dbReference>
<dbReference type="EMBL" id="BAAAEJ010000003">
    <property type="protein sequence ID" value="GAA0385763.1"/>
    <property type="molecule type" value="Genomic_DNA"/>
</dbReference>
<feature type="transmembrane region" description="Helical" evidence="5">
    <location>
        <begin position="90"/>
        <end position="112"/>
    </location>
</feature>